<evidence type="ECO:0000256" key="6">
    <source>
        <dbReference type="ARBA" id="ARBA00023136"/>
    </source>
</evidence>
<evidence type="ECO:0000313" key="12">
    <source>
        <dbReference type="Proteomes" id="UP001363010"/>
    </source>
</evidence>
<dbReference type="InterPro" id="IPR043968">
    <property type="entry name" value="SGNH"/>
</dbReference>
<dbReference type="PANTHER" id="PTHR23028">
    <property type="entry name" value="ACETYLTRANSFERASE"/>
    <property type="match status" value="1"/>
</dbReference>
<evidence type="ECO:0000256" key="5">
    <source>
        <dbReference type="ARBA" id="ARBA00022989"/>
    </source>
</evidence>
<feature type="domain" description="Acyltransferase 3" evidence="9">
    <location>
        <begin position="18"/>
        <end position="342"/>
    </location>
</feature>
<feature type="transmembrane region" description="Helical" evidence="8">
    <location>
        <begin position="292"/>
        <end position="313"/>
    </location>
</feature>
<feature type="transmembrane region" description="Helical" evidence="8">
    <location>
        <begin position="175"/>
        <end position="194"/>
    </location>
</feature>
<dbReference type="InterPro" id="IPR002656">
    <property type="entry name" value="Acyl_transf_3_dom"/>
</dbReference>
<feature type="transmembrane region" description="Helical" evidence="8">
    <location>
        <begin position="43"/>
        <end position="63"/>
    </location>
</feature>
<protein>
    <submittedName>
        <fullName evidence="11">Acyltransferase family protein</fullName>
        <ecNumber evidence="11">2.3.1.-</ecNumber>
    </submittedName>
</protein>
<sequence>MPPHKEAPHLLHPKYRPDIDGLRAVAVVSVVGFHAFPSVVRGGFIGVDIFFVISGFLISTIIFGSLGGEGFSYREFYERRIRRIFPALLPVLAATFAFGWYVLLSDEFQQVGKHLMASAGFVQNLVLWGEAGYFDTAAEAKPLLHLWSLAVEEQFYIFWPLLLGLVWRWKGPRGLMFWMSIAAALSFVLNVAGVHRHADATFYSPLPRVWELAAGALLAHAGLQRLPGTRVSGAGLRSLAGLVLIGLGLAMIQKGKAFPGWWALLPILGACLCISAGMGAWLNRMLLGSRPFVWIGLISYPLYLWHWPLLAFARIVEGGTPPLTVRIVAVAASVALAWLTYRFVEQPIRKSQGTAAVRWLVIGMLAVAAVGAIAYSRILPPRNSDPALQAIISAGSDWGYPGNMKEIAVDGQPVYRIGEGKGNVLLLGDSHVEQYGPRAIEIARTDPGRLQSLYFATRGACPPIPNLVEDRDPGCPERVQTMMRFALSPQIDTVVLGACWACYFDVGPQPPPPDVPAPDHYYLREGGMRHMLRGGDGVDRSFEALAATIKTLKAAGKKVYLVLNVPVDGDFEPKTLISGSRLKTMSAARKSPTAPVTASQQAIHDRLKQVAEQSGATVIDPMATLCTPQGQCMRTDAEGVPIYKDASHLRASYVKQFATFFDPAITQAK</sequence>
<keyword evidence="4 8" id="KW-0812">Transmembrane</keyword>
<feature type="transmembrane region" description="Helical" evidence="8">
    <location>
        <begin position="258"/>
        <end position="280"/>
    </location>
</feature>
<evidence type="ECO:0000256" key="3">
    <source>
        <dbReference type="ARBA" id="ARBA00022679"/>
    </source>
</evidence>
<gene>
    <name evidence="11" type="ORF">WKW80_18455</name>
</gene>
<dbReference type="Pfam" id="PF19040">
    <property type="entry name" value="SGNH"/>
    <property type="match status" value="1"/>
</dbReference>
<dbReference type="EC" id="2.3.1.-" evidence="11"/>
<feature type="domain" description="SGNH" evidence="10">
    <location>
        <begin position="413"/>
        <end position="662"/>
    </location>
</feature>
<name>A0ABU8W2Z2_9BURK</name>
<evidence type="ECO:0000256" key="8">
    <source>
        <dbReference type="SAM" id="Phobius"/>
    </source>
</evidence>
<dbReference type="InterPro" id="IPR050879">
    <property type="entry name" value="Acyltransferase_3"/>
</dbReference>
<dbReference type="PANTHER" id="PTHR23028:SF53">
    <property type="entry name" value="ACYL_TRANSF_3 DOMAIN-CONTAINING PROTEIN"/>
    <property type="match status" value="1"/>
</dbReference>
<evidence type="ECO:0000256" key="7">
    <source>
        <dbReference type="ARBA" id="ARBA00023315"/>
    </source>
</evidence>
<dbReference type="Gene3D" id="3.40.50.1110">
    <property type="entry name" value="SGNH hydrolase"/>
    <property type="match status" value="1"/>
</dbReference>
<dbReference type="InterPro" id="IPR036514">
    <property type="entry name" value="SGNH_hydro_sf"/>
</dbReference>
<feature type="transmembrane region" description="Helical" evidence="8">
    <location>
        <begin position="21"/>
        <end position="37"/>
    </location>
</feature>
<feature type="transmembrane region" description="Helical" evidence="8">
    <location>
        <begin position="325"/>
        <end position="344"/>
    </location>
</feature>
<dbReference type="Pfam" id="PF01757">
    <property type="entry name" value="Acyl_transf_3"/>
    <property type="match status" value="1"/>
</dbReference>
<accession>A0ABU8W2Z2</accession>
<evidence type="ECO:0000313" key="11">
    <source>
        <dbReference type="EMBL" id="MEJ8823983.1"/>
    </source>
</evidence>
<keyword evidence="12" id="KW-1185">Reference proteome</keyword>
<keyword evidence="5 8" id="KW-1133">Transmembrane helix</keyword>
<feature type="transmembrane region" description="Helical" evidence="8">
    <location>
        <begin position="84"/>
        <end position="103"/>
    </location>
</feature>
<keyword evidence="6 8" id="KW-0472">Membrane</keyword>
<organism evidence="11 12">
    <name type="scientific">Variovorax humicola</name>
    <dbReference type="NCBI Taxonomy" id="1769758"/>
    <lineage>
        <taxon>Bacteria</taxon>
        <taxon>Pseudomonadati</taxon>
        <taxon>Pseudomonadota</taxon>
        <taxon>Betaproteobacteria</taxon>
        <taxon>Burkholderiales</taxon>
        <taxon>Comamonadaceae</taxon>
        <taxon>Variovorax</taxon>
    </lineage>
</organism>
<dbReference type="GO" id="GO:0016746">
    <property type="term" value="F:acyltransferase activity"/>
    <property type="evidence" value="ECO:0007669"/>
    <property type="project" value="UniProtKB-KW"/>
</dbReference>
<dbReference type="EMBL" id="JBBKZV010000011">
    <property type="protein sequence ID" value="MEJ8823983.1"/>
    <property type="molecule type" value="Genomic_DNA"/>
</dbReference>
<feature type="transmembrane region" description="Helical" evidence="8">
    <location>
        <begin position="356"/>
        <end position="375"/>
    </location>
</feature>
<comment type="caution">
    <text evidence="11">The sequence shown here is derived from an EMBL/GenBank/DDBJ whole genome shotgun (WGS) entry which is preliminary data.</text>
</comment>
<proteinExistence type="predicted"/>
<reference evidence="11 12" key="1">
    <citation type="submission" date="2024-03" db="EMBL/GenBank/DDBJ databases">
        <title>Novel species of the genus Variovorax.</title>
        <authorList>
            <person name="Liu Q."/>
            <person name="Xin Y.-H."/>
        </authorList>
    </citation>
    <scope>NUCLEOTIDE SEQUENCE [LARGE SCALE GENOMIC DNA]</scope>
    <source>
        <strain evidence="11 12">KACC 18501</strain>
    </source>
</reference>
<dbReference type="RefSeq" id="WP_340365020.1">
    <property type="nucleotide sequence ID" value="NZ_JBBKZV010000011.1"/>
</dbReference>
<dbReference type="Proteomes" id="UP001363010">
    <property type="component" value="Unassembled WGS sequence"/>
</dbReference>
<evidence type="ECO:0000259" key="10">
    <source>
        <dbReference type="Pfam" id="PF19040"/>
    </source>
</evidence>
<evidence type="ECO:0000256" key="4">
    <source>
        <dbReference type="ARBA" id="ARBA00022692"/>
    </source>
</evidence>
<keyword evidence="2" id="KW-1003">Cell membrane</keyword>
<evidence type="ECO:0000256" key="2">
    <source>
        <dbReference type="ARBA" id="ARBA00022475"/>
    </source>
</evidence>
<keyword evidence="7 11" id="KW-0012">Acyltransferase</keyword>
<comment type="subcellular location">
    <subcellularLocation>
        <location evidence="1">Cell membrane</location>
        <topology evidence="1">Multi-pass membrane protein</topology>
    </subcellularLocation>
</comment>
<evidence type="ECO:0000256" key="1">
    <source>
        <dbReference type="ARBA" id="ARBA00004651"/>
    </source>
</evidence>
<feature type="transmembrane region" description="Helical" evidence="8">
    <location>
        <begin position="234"/>
        <end position="252"/>
    </location>
</feature>
<keyword evidence="3 11" id="KW-0808">Transferase</keyword>
<evidence type="ECO:0000259" key="9">
    <source>
        <dbReference type="Pfam" id="PF01757"/>
    </source>
</evidence>
<dbReference type="SUPFAM" id="SSF52266">
    <property type="entry name" value="SGNH hydrolase"/>
    <property type="match status" value="1"/>
</dbReference>